<feature type="domain" description="Myb-like" evidence="1">
    <location>
        <begin position="68"/>
        <end position="113"/>
    </location>
</feature>
<dbReference type="EMBL" id="PZKL01000045">
    <property type="protein sequence ID" value="PTH78935.1"/>
    <property type="molecule type" value="Genomic_DNA"/>
</dbReference>
<evidence type="ECO:0000313" key="2">
    <source>
        <dbReference type="EMBL" id="PTH78935.1"/>
    </source>
</evidence>
<accession>A0A2T4MWM3</accession>
<dbReference type="InterPro" id="IPR001005">
    <property type="entry name" value="SANT/Myb"/>
</dbReference>
<proteinExistence type="predicted"/>
<gene>
    <name evidence="2" type="ORF">DAA48_21075</name>
</gene>
<reference evidence="2 3" key="1">
    <citation type="submission" date="2018-03" db="EMBL/GenBank/DDBJ databases">
        <title>Aeromonas veronii whole genome sequencing and analysis.</title>
        <authorList>
            <person name="Xie H."/>
            <person name="Liu T."/>
            <person name="Wang K."/>
        </authorList>
    </citation>
    <scope>NUCLEOTIDE SEQUENCE [LARGE SCALE GENOMIC DNA]</scope>
    <source>
        <strain evidence="2 3">XH.VA.1</strain>
    </source>
</reference>
<sequence>MTDKKPKNVAKPWTELERQFLRLNIHLLTYKEMAKILERSIDSVRHQCRLLGIFKLTPEQRKQRTAWNHDQWTEQEEAFIRKNIELMTYDEMGKAIKRTGEAVRARCQRLGIAKRLCATDKERYQANEAFIRANYKELTHQQMADALGIKVQDVSRICTRRKLYKEDMWTPEQDALMLSLLKKGAKPKIIALSFPTRTLSAVRQHIRKLLKGRPPRKTSKKAA</sequence>
<feature type="domain" description="Myb-like" evidence="1">
    <location>
        <begin position="9"/>
        <end position="54"/>
    </location>
</feature>
<name>A0A2T4MWM3_AERVE</name>
<organism evidence="2 3">
    <name type="scientific">Aeromonas veronii</name>
    <dbReference type="NCBI Taxonomy" id="654"/>
    <lineage>
        <taxon>Bacteria</taxon>
        <taxon>Pseudomonadati</taxon>
        <taxon>Pseudomonadota</taxon>
        <taxon>Gammaproteobacteria</taxon>
        <taxon>Aeromonadales</taxon>
        <taxon>Aeromonadaceae</taxon>
        <taxon>Aeromonas</taxon>
    </lineage>
</organism>
<dbReference type="Proteomes" id="UP000241986">
    <property type="component" value="Unassembled WGS sequence"/>
</dbReference>
<dbReference type="SMART" id="SM00717">
    <property type="entry name" value="SANT"/>
    <property type="match status" value="3"/>
</dbReference>
<dbReference type="RefSeq" id="WP_107684560.1">
    <property type="nucleotide sequence ID" value="NZ_PZKL01000045.1"/>
</dbReference>
<dbReference type="AlphaFoldDB" id="A0A2T4MWM3"/>
<evidence type="ECO:0000259" key="1">
    <source>
        <dbReference type="SMART" id="SM00717"/>
    </source>
</evidence>
<feature type="domain" description="Myb-like" evidence="1">
    <location>
        <begin position="165"/>
        <end position="212"/>
    </location>
</feature>
<protein>
    <recommendedName>
        <fullName evidence="1">Myb-like domain-containing protein</fullName>
    </recommendedName>
</protein>
<evidence type="ECO:0000313" key="3">
    <source>
        <dbReference type="Proteomes" id="UP000241986"/>
    </source>
</evidence>
<comment type="caution">
    <text evidence="2">The sequence shown here is derived from an EMBL/GenBank/DDBJ whole genome shotgun (WGS) entry which is preliminary data.</text>
</comment>